<evidence type="ECO:0000313" key="2">
    <source>
        <dbReference type="Proteomes" id="UP000501122"/>
    </source>
</evidence>
<dbReference type="EMBL" id="CP047363">
    <property type="protein sequence ID" value="QIH77500.1"/>
    <property type="molecule type" value="Genomic_DNA"/>
</dbReference>
<sequence>MKLVPALKNSLRKKRTMFDQLSKPARRALQSIGITSYDEVIQYSEQDLLSLHGFGPKGLRLLKEELKSQQLQLNKNHQLIS</sequence>
<organism evidence="1 2">
    <name type="scientific">Macrococcoides canis</name>
    <dbReference type="NCBI Taxonomy" id="1855823"/>
    <lineage>
        <taxon>Bacteria</taxon>
        <taxon>Bacillati</taxon>
        <taxon>Bacillota</taxon>
        <taxon>Bacilli</taxon>
        <taxon>Bacillales</taxon>
        <taxon>Staphylococcaceae</taxon>
        <taxon>Macrococcoides</taxon>
    </lineage>
</organism>
<evidence type="ECO:0000313" key="1">
    <source>
        <dbReference type="EMBL" id="QIH77500.1"/>
    </source>
</evidence>
<name>A0A6G7EVH2_9STAP</name>
<dbReference type="Proteomes" id="UP000501122">
    <property type="component" value="Chromosome"/>
</dbReference>
<gene>
    <name evidence="1" type="ORF">GTN30_02310</name>
</gene>
<dbReference type="GO" id="GO:0003899">
    <property type="term" value="F:DNA-directed RNA polymerase activity"/>
    <property type="evidence" value="ECO:0007669"/>
    <property type="project" value="InterPro"/>
</dbReference>
<dbReference type="Pfam" id="PF03118">
    <property type="entry name" value="RNA_pol_A_CTD"/>
    <property type="match status" value="1"/>
</dbReference>
<accession>A0A6G7EVH2</accession>
<dbReference type="InterPro" id="IPR011260">
    <property type="entry name" value="RNAP_asu_C"/>
</dbReference>
<dbReference type="Gene3D" id="1.10.150.20">
    <property type="entry name" value="5' to 3' exonuclease, C-terminal subdomain"/>
    <property type="match status" value="1"/>
</dbReference>
<dbReference type="GO" id="GO:0003677">
    <property type="term" value="F:DNA binding"/>
    <property type="evidence" value="ECO:0007669"/>
    <property type="project" value="InterPro"/>
</dbReference>
<dbReference type="AlphaFoldDB" id="A0A6G7EVH2"/>
<proteinExistence type="predicted"/>
<dbReference type="GO" id="GO:0006351">
    <property type="term" value="P:DNA-templated transcription"/>
    <property type="evidence" value="ECO:0007669"/>
    <property type="project" value="InterPro"/>
</dbReference>
<protein>
    <submittedName>
        <fullName evidence="1">Uncharacterized protein</fullName>
    </submittedName>
</protein>
<reference evidence="1" key="1">
    <citation type="journal article" date="2020" name="Antimicrob. Agents Chemother.">
        <title>The novel macrolide resistance genes mef(D), msr(F) and msr(H) are present on resistance islands in Macrococcus canis, Macrococcus caseolyticus and Staphylococcus aureus.</title>
        <authorList>
            <person name="Schwendener S."/>
            <person name="Dona V."/>
            <person name="Perreten V."/>
        </authorList>
    </citation>
    <scope>NUCLEOTIDE SEQUENCE</scope>
    <source>
        <strain evidence="1">Epi0076A</strain>
    </source>
</reference>
<dbReference type="SUPFAM" id="SSF47789">
    <property type="entry name" value="C-terminal domain of RNA polymerase alpha subunit"/>
    <property type="match status" value="1"/>
</dbReference>